<feature type="transmembrane region" description="Helical" evidence="7">
    <location>
        <begin position="591"/>
        <end position="616"/>
    </location>
</feature>
<dbReference type="Pfam" id="PF00474">
    <property type="entry name" value="SSF"/>
    <property type="match status" value="1"/>
</dbReference>
<name>A0A178ZCX6_9EURO</name>
<keyword evidence="3 7" id="KW-0812">Transmembrane</keyword>
<dbReference type="InterPro" id="IPR031155">
    <property type="entry name" value="DUR"/>
</dbReference>
<dbReference type="NCBIfam" id="TIGR00813">
    <property type="entry name" value="sss"/>
    <property type="match status" value="1"/>
</dbReference>
<keyword evidence="5 7" id="KW-0472">Membrane</keyword>
<evidence type="ECO:0000256" key="3">
    <source>
        <dbReference type="ARBA" id="ARBA00022692"/>
    </source>
</evidence>
<comment type="similarity">
    <text evidence="2 6">Belongs to the sodium:solute symporter (SSF) (TC 2.A.21) family.</text>
</comment>
<dbReference type="EMBL" id="LVYI01000007">
    <property type="protein sequence ID" value="OAP57619.1"/>
    <property type="molecule type" value="Genomic_DNA"/>
</dbReference>
<gene>
    <name evidence="8" type="ORF">AYL99_08357</name>
</gene>
<evidence type="ECO:0000256" key="7">
    <source>
        <dbReference type="SAM" id="Phobius"/>
    </source>
</evidence>
<evidence type="ECO:0000313" key="9">
    <source>
        <dbReference type="Proteomes" id="UP000078343"/>
    </source>
</evidence>
<protein>
    <recommendedName>
        <fullName evidence="10">Urea active transporter</fullName>
    </recommendedName>
</protein>
<sequence length="674" mass="72923">MPEAPLSQGVGYGMLVGVGLAFAFGAAFVTRMLKIYANEDNKHSEMFMTANRSVGTGLTVTAVISSWAWSTALLSSTAFGYLFGVAGPLWYGAGNIVQIGLFSVLAIQTKLKIPAAHTLLEIVRVRYGTVAHCVWIFLCLANNIVAVSNMLVGASFAVNALTGVHIVAATLLLPLGVVFYTVLGGIKATFITDYLHSFILLLLIVIFSVRVFTSGIVDSPGQLYDMIVEASKKAPMASNQDGSYLTVHSPLAARFALSQLLGNFGLCIMDTGFWQKAFAADISAAVPGYLLGAVGYFSIPWTLGTIIGVGGIAFQYVPKFPVKPMSASDINNGLILPYTAQAILGTGGAGAVLTMIFMAVTSTTSAQLIAVSSIVSFDIFKTYIKPHAKDHEIIRVAHLGVIGFALFAGGFSIMLYYIGLSLAWLDYFLGVVTCPGIIPTVLTVLWKGQTKTAAIVSPVLGMITGFAVWLGATKALYGVVNVDTSGSQLSCMYGVIASFVSPAIYTVTISLIKPESFDWNKFFEVELITDDLNADEIEANRRSQALSPAMIKKMKKMSKLAAIAGVSMFVGVWVIWPYAMYGSRYVFSKKFFTGWIVMCIIYAFFTFFLVTFYPLWDGRHQLKVIILGLVGKKSPVRGKSLEHEHIGEEPAFLEPRDTETKDMMVSDKEEIMEK</sequence>
<dbReference type="GO" id="GO:0015204">
    <property type="term" value="F:urea transmembrane transporter activity"/>
    <property type="evidence" value="ECO:0007669"/>
    <property type="project" value="InterPro"/>
</dbReference>
<dbReference type="Gene3D" id="1.20.1730.10">
    <property type="entry name" value="Sodium/glucose cotransporter"/>
    <property type="match status" value="1"/>
</dbReference>
<feature type="transmembrane region" description="Helical" evidence="7">
    <location>
        <begin position="453"/>
        <end position="472"/>
    </location>
</feature>
<dbReference type="AlphaFoldDB" id="A0A178ZCX6"/>
<feature type="transmembrane region" description="Helical" evidence="7">
    <location>
        <begin position="293"/>
        <end position="314"/>
    </location>
</feature>
<evidence type="ECO:0000256" key="2">
    <source>
        <dbReference type="ARBA" id="ARBA00006434"/>
    </source>
</evidence>
<evidence type="ECO:0000256" key="1">
    <source>
        <dbReference type="ARBA" id="ARBA00004141"/>
    </source>
</evidence>
<organism evidence="8 9">
    <name type="scientific">Fonsecaea erecta</name>
    <dbReference type="NCBI Taxonomy" id="1367422"/>
    <lineage>
        <taxon>Eukaryota</taxon>
        <taxon>Fungi</taxon>
        <taxon>Dikarya</taxon>
        <taxon>Ascomycota</taxon>
        <taxon>Pezizomycotina</taxon>
        <taxon>Eurotiomycetes</taxon>
        <taxon>Chaetothyriomycetidae</taxon>
        <taxon>Chaetothyriales</taxon>
        <taxon>Herpotrichiellaceae</taxon>
        <taxon>Fonsecaea</taxon>
    </lineage>
</organism>
<keyword evidence="4 7" id="KW-1133">Transmembrane helix</keyword>
<feature type="transmembrane region" description="Helical" evidence="7">
    <location>
        <begin position="164"/>
        <end position="186"/>
    </location>
</feature>
<dbReference type="PROSITE" id="PS50283">
    <property type="entry name" value="NA_SOLUT_SYMP_3"/>
    <property type="match status" value="1"/>
</dbReference>
<dbReference type="Proteomes" id="UP000078343">
    <property type="component" value="Unassembled WGS sequence"/>
</dbReference>
<feature type="transmembrane region" description="Helical" evidence="7">
    <location>
        <begin position="12"/>
        <end position="33"/>
    </location>
</feature>
<feature type="transmembrane region" description="Helical" evidence="7">
    <location>
        <begin position="424"/>
        <end position="446"/>
    </location>
</feature>
<dbReference type="PANTHER" id="PTHR46154:SF1">
    <property type="entry name" value="ACTIVE TRANSPORTER, PUTATIVE (AFU_ORTHOLOGUE AFUA_1G17570)-RELATED"/>
    <property type="match status" value="1"/>
</dbReference>
<comment type="subcellular location">
    <subcellularLocation>
        <location evidence="1">Membrane</location>
        <topology evidence="1">Multi-pass membrane protein</topology>
    </subcellularLocation>
</comment>
<dbReference type="GeneID" id="30012525"/>
<keyword evidence="9" id="KW-1185">Reference proteome</keyword>
<accession>A0A178ZCX6</accession>
<comment type="caution">
    <text evidence="8">The sequence shown here is derived from an EMBL/GenBank/DDBJ whole genome shotgun (WGS) entry which is preliminary data.</text>
</comment>
<evidence type="ECO:0000256" key="5">
    <source>
        <dbReference type="ARBA" id="ARBA00023136"/>
    </source>
</evidence>
<dbReference type="OrthoDB" id="6132759at2759"/>
<dbReference type="CDD" id="cd11476">
    <property type="entry name" value="SLC5sbd_DUR3"/>
    <property type="match status" value="1"/>
</dbReference>
<dbReference type="STRING" id="1367422.A0A178ZCX6"/>
<proteinExistence type="inferred from homology"/>
<feature type="transmembrane region" description="Helical" evidence="7">
    <location>
        <begin position="89"/>
        <end position="107"/>
    </location>
</feature>
<evidence type="ECO:0000256" key="6">
    <source>
        <dbReference type="RuleBase" id="RU362091"/>
    </source>
</evidence>
<feature type="transmembrane region" description="Helical" evidence="7">
    <location>
        <begin position="560"/>
        <end position="579"/>
    </location>
</feature>
<feature type="transmembrane region" description="Helical" evidence="7">
    <location>
        <begin position="54"/>
        <end position="83"/>
    </location>
</feature>
<dbReference type="InterPro" id="IPR001734">
    <property type="entry name" value="Na/solute_symporter"/>
</dbReference>
<dbReference type="InterPro" id="IPR038377">
    <property type="entry name" value="Na/Glc_symporter_sf"/>
</dbReference>
<feature type="transmembrane region" description="Helical" evidence="7">
    <location>
        <begin position="127"/>
        <end position="152"/>
    </location>
</feature>
<dbReference type="RefSeq" id="XP_018690986.1">
    <property type="nucleotide sequence ID" value="XM_018839865.1"/>
</dbReference>
<dbReference type="PANTHER" id="PTHR46154">
    <property type="match status" value="1"/>
</dbReference>
<evidence type="ECO:0000256" key="4">
    <source>
        <dbReference type="ARBA" id="ARBA00022989"/>
    </source>
</evidence>
<evidence type="ECO:0000313" key="8">
    <source>
        <dbReference type="EMBL" id="OAP57619.1"/>
    </source>
</evidence>
<feature type="transmembrane region" description="Helical" evidence="7">
    <location>
        <begin position="492"/>
        <end position="512"/>
    </location>
</feature>
<feature type="transmembrane region" description="Helical" evidence="7">
    <location>
        <begin position="198"/>
        <end position="217"/>
    </location>
</feature>
<feature type="transmembrane region" description="Helical" evidence="7">
    <location>
        <begin position="366"/>
        <end position="384"/>
    </location>
</feature>
<evidence type="ECO:0008006" key="10">
    <source>
        <dbReference type="Google" id="ProtNLM"/>
    </source>
</evidence>
<reference evidence="8 9" key="1">
    <citation type="submission" date="2016-04" db="EMBL/GenBank/DDBJ databases">
        <title>Draft genome of Fonsecaea erecta CBS 125763.</title>
        <authorList>
            <person name="Weiss V.A."/>
            <person name="Vicente V.A."/>
            <person name="Raittz R.T."/>
            <person name="Moreno L.F."/>
            <person name="De Souza E.M."/>
            <person name="Pedrosa F.O."/>
            <person name="Steffens M.B."/>
            <person name="Faoro H."/>
            <person name="Tadra-Sfeir M.Z."/>
            <person name="Najafzadeh M.J."/>
            <person name="Felipe M.S."/>
            <person name="Teixeira M."/>
            <person name="Sun J."/>
            <person name="Xi L."/>
            <person name="Gomes R."/>
            <person name="De Azevedo C.M."/>
            <person name="Salgado C.G."/>
            <person name="Da Silva M.B."/>
            <person name="Nascimento M.F."/>
            <person name="Queiroz-Telles F."/>
            <person name="Attili D.S."/>
            <person name="Gorbushina A."/>
        </authorList>
    </citation>
    <scope>NUCLEOTIDE SEQUENCE [LARGE SCALE GENOMIC DNA]</scope>
    <source>
        <strain evidence="8 9">CBS 125763</strain>
    </source>
</reference>
<feature type="transmembrane region" description="Helical" evidence="7">
    <location>
        <begin position="396"/>
        <end position="418"/>
    </location>
</feature>
<dbReference type="GO" id="GO:0005886">
    <property type="term" value="C:plasma membrane"/>
    <property type="evidence" value="ECO:0007669"/>
    <property type="project" value="TreeGrafter"/>
</dbReference>